<evidence type="ECO:0000256" key="2">
    <source>
        <dbReference type="ARBA" id="ARBA00022980"/>
    </source>
</evidence>
<organism evidence="4 5">
    <name type="scientific">Vitis vinifera</name>
    <name type="common">Grape</name>
    <dbReference type="NCBI Taxonomy" id="29760"/>
    <lineage>
        <taxon>Eukaryota</taxon>
        <taxon>Viridiplantae</taxon>
        <taxon>Streptophyta</taxon>
        <taxon>Embryophyta</taxon>
        <taxon>Tracheophyta</taxon>
        <taxon>Spermatophyta</taxon>
        <taxon>Magnoliopsida</taxon>
        <taxon>eudicotyledons</taxon>
        <taxon>Gunneridae</taxon>
        <taxon>Pentapetalae</taxon>
        <taxon>rosids</taxon>
        <taxon>Vitales</taxon>
        <taxon>Vitaceae</taxon>
        <taxon>Viteae</taxon>
        <taxon>Vitis</taxon>
    </lineage>
</organism>
<dbReference type="InterPro" id="IPR036419">
    <property type="entry name" value="Ribosomal_S3_C_sf"/>
</dbReference>
<evidence type="ECO:0000313" key="5">
    <source>
        <dbReference type="Proteomes" id="UP001227230"/>
    </source>
</evidence>
<protein>
    <submittedName>
        <fullName evidence="4">Uncharacterized protein</fullName>
    </submittedName>
</protein>
<dbReference type="Gene3D" id="3.30.1140.32">
    <property type="entry name" value="Ribosomal protein S3, C-terminal domain"/>
    <property type="match status" value="1"/>
</dbReference>
<dbReference type="Proteomes" id="UP001227230">
    <property type="component" value="Chromosome 12"/>
</dbReference>
<keyword evidence="5" id="KW-1185">Reference proteome</keyword>
<keyword evidence="2" id="KW-0689">Ribosomal protein</keyword>
<accession>A0ABY9CXS9</accession>
<evidence type="ECO:0000256" key="1">
    <source>
        <dbReference type="ARBA" id="ARBA00010761"/>
    </source>
</evidence>
<sequence length="166" mass="18410">MCVRSSMIQRAKSEKFEDGYLIFSGQLVKDYIVSAMKRVFLRYCILNIKVKQSKQGPTTPLPDWVIVQAPNHTSSAKIMHGTFSTALRILNAQLGETSRLAWLEVGVTTCKRKGVARTKAISSNYTFPAALEGMMGQSPQHSPRATQSPLAFTPQIPVIPLQEKTL</sequence>
<evidence type="ECO:0000256" key="3">
    <source>
        <dbReference type="ARBA" id="ARBA00023274"/>
    </source>
</evidence>
<name>A0ABY9CXS9_VITVI</name>
<keyword evidence="3" id="KW-0687">Ribonucleoprotein</keyword>
<comment type="similarity">
    <text evidence="1">Belongs to the universal ribosomal protein uS3 family.</text>
</comment>
<gene>
    <name evidence="4" type="ORF">VitviT2T_018404</name>
</gene>
<proteinExistence type="inferred from homology"/>
<evidence type="ECO:0000313" key="4">
    <source>
        <dbReference type="EMBL" id="WKA00007.1"/>
    </source>
</evidence>
<dbReference type="EMBL" id="CP126659">
    <property type="protein sequence ID" value="WKA00007.1"/>
    <property type="molecule type" value="Genomic_DNA"/>
</dbReference>
<reference evidence="4 5" key="1">
    <citation type="journal article" date="2023" name="Hortic Res">
        <title>The complete reference genome for grapevine (Vitis vinifera L.) genetics and breeding.</title>
        <authorList>
            <person name="Shi X."/>
            <person name="Cao S."/>
            <person name="Wang X."/>
            <person name="Huang S."/>
            <person name="Wang Y."/>
            <person name="Liu Z."/>
            <person name="Liu W."/>
            <person name="Leng X."/>
            <person name="Peng Y."/>
            <person name="Wang N."/>
            <person name="Wang Y."/>
            <person name="Ma Z."/>
            <person name="Xu X."/>
            <person name="Zhang F."/>
            <person name="Xue H."/>
            <person name="Zhong H."/>
            <person name="Wang Y."/>
            <person name="Zhang K."/>
            <person name="Velt A."/>
            <person name="Avia K."/>
            <person name="Holtgrawe D."/>
            <person name="Grimplet J."/>
            <person name="Matus J.T."/>
            <person name="Ware D."/>
            <person name="Wu X."/>
            <person name="Wang H."/>
            <person name="Liu C."/>
            <person name="Fang Y."/>
            <person name="Rustenholz C."/>
            <person name="Cheng Z."/>
            <person name="Xiao H."/>
            <person name="Zhou Y."/>
        </authorList>
    </citation>
    <scope>NUCLEOTIDE SEQUENCE [LARGE SCALE GENOMIC DNA]</scope>
    <source>
        <strain evidence="5">cv. Pinot noir / PN40024</strain>
        <tissue evidence="4">Leaf</tissue>
    </source>
</reference>